<evidence type="ECO:0000313" key="3">
    <source>
        <dbReference type="Proteomes" id="UP000619079"/>
    </source>
</evidence>
<dbReference type="InterPro" id="IPR025489">
    <property type="entry name" value="DUF4381"/>
</dbReference>
<keyword evidence="1" id="KW-0472">Membrane</keyword>
<dbReference type="EMBL" id="JAELVR010000007">
    <property type="protein sequence ID" value="MBJ6372195.1"/>
    <property type="molecule type" value="Genomic_DNA"/>
</dbReference>
<proteinExistence type="predicted"/>
<organism evidence="2 3">
    <name type="scientific">Sedimentitalea arenosa</name>
    <dbReference type="NCBI Taxonomy" id="2798803"/>
    <lineage>
        <taxon>Bacteria</taxon>
        <taxon>Pseudomonadati</taxon>
        <taxon>Pseudomonadota</taxon>
        <taxon>Alphaproteobacteria</taxon>
        <taxon>Rhodobacterales</taxon>
        <taxon>Paracoccaceae</taxon>
        <taxon>Sedimentitalea</taxon>
    </lineage>
</organism>
<name>A0A8J7LWI6_9RHOB</name>
<comment type="caution">
    <text evidence="2">The sequence shown here is derived from an EMBL/GenBank/DDBJ whole genome shotgun (WGS) entry which is preliminary data.</text>
</comment>
<dbReference type="AlphaFoldDB" id="A0A8J7LWI6"/>
<reference evidence="2" key="1">
    <citation type="submission" date="2020-12" db="EMBL/GenBank/DDBJ databases">
        <title>Sedimentitalea sp. nov., isolated from sand in Incheon.</title>
        <authorList>
            <person name="Kim W."/>
        </authorList>
    </citation>
    <scope>NUCLEOTIDE SEQUENCE</scope>
    <source>
        <strain evidence="2">CAU 1593</strain>
    </source>
</reference>
<dbReference type="RefSeq" id="WP_199025070.1">
    <property type="nucleotide sequence ID" value="NZ_JAELVR010000007.1"/>
</dbReference>
<feature type="transmembrane region" description="Helical" evidence="1">
    <location>
        <begin position="36"/>
        <end position="55"/>
    </location>
</feature>
<keyword evidence="1" id="KW-0812">Transmembrane</keyword>
<keyword evidence="1" id="KW-1133">Transmembrane helix</keyword>
<dbReference type="Proteomes" id="UP000619079">
    <property type="component" value="Unassembled WGS sequence"/>
</dbReference>
<sequence>MMEEDLSGLTLLELLDLLEPPPDPAPVSMLPQTVGWIWLGLGLLVLLVLAVRRFMRHRRETAYRRAALKALDAAGNDPAQIAQVLRRAALAAFPRRQVAALTGADWLAFLDRTMGGNGFADGPGRSLVEAPYRDTPPDPDLPPLARRWIRHHRAGEAEA</sequence>
<gene>
    <name evidence="2" type="ORF">JF290_11720</name>
</gene>
<evidence type="ECO:0000256" key="1">
    <source>
        <dbReference type="SAM" id="Phobius"/>
    </source>
</evidence>
<keyword evidence="3" id="KW-1185">Reference proteome</keyword>
<accession>A0A8J7LWI6</accession>
<dbReference type="Pfam" id="PF14316">
    <property type="entry name" value="DUF4381"/>
    <property type="match status" value="1"/>
</dbReference>
<protein>
    <submittedName>
        <fullName evidence="2">DUF4381 domain-containing protein</fullName>
    </submittedName>
</protein>
<evidence type="ECO:0000313" key="2">
    <source>
        <dbReference type="EMBL" id="MBJ6372195.1"/>
    </source>
</evidence>